<dbReference type="EMBL" id="CAJMWZ010000942">
    <property type="protein sequence ID" value="CAE6429154.1"/>
    <property type="molecule type" value="Genomic_DNA"/>
</dbReference>
<reference evidence="1" key="1">
    <citation type="submission" date="2021-01" db="EMBL/GenBank/DDBJ databases">
        <authorList>
            <person name="Kaushik A."/>
        </authorList>
    </citation>
    <scope>NUCLEOTIDE SEQUENCE</scope>
    <source>
        <strain evidence="2">AG5</strain>
        <strain evidence="1">Type strain: AG8-Rh-89/</strain>
    </source>
</reference>
<dbReference type="Proteomes" id="UP000663850">
    <property type="component" value="Unassembled WGS sequence"/>
</dbReference>
<sequence>MSSGLPNGIYGIFCGGDGREEMAVHIPSPGVIGKPVELVPVGGQLRPSPIRVENHGGDAYQLTPAEGPRMPGMPCLAAQKEAMPPMILLLPTGTGMDDITEWAIDRSGPDTFLIHPTPRSGRGELCWTAMDNKIQLKGQTGEPAQQWRIVPLND</sequence>
<dbReference type="Proteomes" id="UP000663827">
    <property type="component" value="Unassembled WGS sequence"/>
</dbReference>
<dbReference type="AlphaFoldDB" id="A0A8H2XKB1"/>
<evidence type="ECO:0000313" key="1">
    <source>
        <dbReference type="EMBL" id="CAE6429154.1"/>
    </source>
</evidence>
<proteinExistence type="predicted"/>
<protein>
    <submittedName>
        <fullName evidence="1">Uncharacterized protein</fullName>
    </submittedName>
</protein>
<evidence type="ECO:0000313" key="2">
    <source>
        <dbReference type="EMBL" id="CAE7214482.1"/>
    </source>
</evidence>
<evidence type="ECO:0000313" key="3">
    <source>
        <dbReference type="Proteomes" id="UP000663850"/>
    </source>
</evidence>
<gene>
    <name evidence="2" type="ORF">RDB_LOCUS157696</name>
    <name evidence="1" type="ORF">RDB_LOCUS17829</name>
</gene>
<name>A0A8H2XKB1_9AGAM</name>
<organism evidence="1 3">
    <name type="scientific">Rhizoctonia solani</name>
    <dbReference type="NCBI Taxonomy" id="456999"/>
    <lineage>
        <taxon>Eukaryota</taxon>
        <taxon>Fungi</taxon>
        <taxon>Dikarya</taxon>
        <taxon>Basidiomycota</taxon>
        <taxon>Agaricomycotina</taxon>
        <taxon>Agaricomycetes</taxon>
        <taxon>Cantharellales</taxon>
        <taxon>Ceratobasidiaceae</taxon>
        <taxon>Rhizoctonia</taxon>
    </lineage>
</organism>
<comment type="caution">
    <text evidence="1">The sequence shown here is derived from an EMBL/GenBank/DDBJ whole genome shotgun (WGS) entry which is preliminary data.</text>
</comment>
<dbReference type="EMBL" id="CAJNJQ010004871">
    <property type="protein sequence ID" value="CAE7214482.1"/>
    <property type="molecule type" value="Genomic_DNA"/>
</dbReference>
<accession>A0A8H2XKB1</accession>